<feature type="domain" description="Hemerythrin-like" evidence="1">
    <location>
        <begin position="3"/>
        <end position="128"/>
    </location>
</feature>
<comment type="caution">
    <text evidence="2">The sequence shown here is derived from an EMBL/GenBank/DDBJ whole genome shotgun (WGS) entry which is preliminary data.</text>
</comment>
<accession>A0AAW4FX50</accession>
<organism evidence="2 3">
    <name type="scientific">Ensifer canadensis</name>
    <dbReference type="NCBI Taxonomy" id="555315"/>
    <lineage>
        <taxon>Bacteria</taxon>
        <taxon>Pseudomonadati</taxon>
        <taxon>Pseudomonadota</taxon>
        <taxon>Alphaproteobacteria</taxon>
        <taxon>Hyphomicrobiales</taxon>
        <taxon>Rhizobiaceae</taxon>
        <taxon>Sinorhizobium/Ensifer group</taxon>
        <taxon>Ensifer</taxon>
    </lineage>
</organism>
<gene>
    <name evidence="2" type="ORF">GFB56_35070</name>
</gene>
<proteinExistence type="predicted"/>
<evidence type="ECO:0000259" key="1">
    <source>
        <dbReference type="Pfam" id="PF01814"/>
    </source>
</evidence>
<dbReference type="Gene3D" id="1.20.120.520">
    <property type="entry name" value="nmb1532 protein domain like"/>
    <property type="match status" value="1"/>
</dbReference>
<dbReference type="RefSeq" id="WP_203530003.1">
    <property type="nucleotide sequence ID" value="NZ_CP083371.1"/>
</dbReference>
<protein>
    <submittedName>
        <fullName evidence="2">Hemerythrin domain-containing protein</fullName>
    </submittedName>
</protein>
<name>A0AAW4FX50_9HYPH</name>
<dbReference type="Proteomes" id="UP000744980">
    <property type="component" value="Unassembled WGS sequence"/>
</dbReference>
<reference evidence="2 3" key="1">
    <citation type="submission" date="2020-01" db="EMBL/GenBank/DDBJ databases">
        <title>Draft genome assembly of Ensifer adhaerens T173.</title>
        <authorList>
            <person name="Craig J.E."/>
            <person name="Stinchcombe J.R."/>
        </authorList>
    </citation>
    <scope>NUCLEOTIDE SEQUENCE [LARGE SCALE GENOMIC DNA]</scope>
    <source>
        <strain evidence="2 3">T173</strain>
    </source>
</reference>
<sequence>MRLETLHRELLTICLRLEEVAADIEMSASEPVRELAQSIPAILKEVHDLEEHTLFPDFDRNAGSLFAAKAIERLKADHRCDRLAAEELSLLFCALADGRSDLGPDTIARLLHGFQEALRRHIHAESLLMEALLAAKSEAREIFQ</sequence>
<keyword evidence="3" id="KW-1185">Reference proteome</keyword>
<dbReference type="InterPro" id="IPR012312">
    <property type="entry name" value="Hemerythrin-like"/>
</dbReference>
<dbReference type="AlphaFoldDB" id="A0AAW4FX50"/>
<dbReference type="EMBL" id="WXFA01000060">
    <property type="protein sequence ID" value="MBM3095911.1"/>
    <property type="molecule type" value="Genomic_DNA"/>
</dbReference>
<evidence type="ECO:0000313" key="2">
    <source>
        <dbReference type="EMBL" id="MBM3095911.1"/>
    </source>
</evidence>
<evidence type="ECO:0000313" key="3">
    <source>
        <dbReference type="Proteomes" id="UP000744980"/>
    </source>
</evidence>
<dbReference type="Pfam" id="PF01814">
    <property type="entry name" value="Hemerythrin"/>
    <property type="match status" value="1"/>
</dbReference>